<dbReference type="EMBL" id="CAGS01000137">
    <property type="protein sequence ID" value="CCF83320.1"/>
    <property type="molecule type" value="Genomic_DNA"/>
</dbReference>
<dbReference type="SUPFAM" id="SSF53756">
    <property type="entry name" value="UDP-Glycosyltransferase/glycogen phosphorylase"/>
    <property type="match status" value="1"/>
</dbReference>
<dbReference type="InterPro" id="IPR002938">
    <property type="entry name" value="FAD-bd"/>
</dbReference>
<dbReference type="Pfam" id="PF01494">
    <property type="entry name" value="FAD_binding_3"/>
    <property type="match status" value="1"/>
</dbReference>
<dbReference type="SUPFAM" id="SSF51905">
    <property type="entry name" value="FAD/NAD(P)-binding domain"/>
    <property type="match status" value="1"/>
</dbReference>
<name>I4EF58_9BACT</name>
<dbReference type="GO" id="GO:0071949">
    <property type="term" value="F:FAD binding"/>
    <property type="evidence" value="ECO:0007669"/>
    <property type="project" value="InterPro"/>
</dbReference>
<reference evidence="2 3" key="1">
    <citation type="journal article" date="2012" name="ISME J.">
        <title>Nitrification expanded: discovery, physiology and genomics of a nitrite-oxidizing bacterium from the phylum Chloroflexi.</title>
        <authorList>
            <person name="Sorokin D.Y."/>
            <person name="Lucker S."/>
            <person name="Vejmelkova D."/>
            <person name="Kostrikina N.A."/>
            <person name="Kleerebezem R."/>
            <person name="Rijpstra W.I."/>
            <person name="Damste J.S."/>
            <person name="Le Paslier D."/>
            <person name="Muyzer G."/>
            <person name="Wagner M."/>
            <person name="van Loosdrecht M.C."/>
            <person name="Daims H."/>
        </authorList>
    </citation>
    <scope>NUCLEOTIDE SEQUENCE [LARGE SCALE GENOMIC DNA]</scope>
    <source>
        <strain evidence="3">none</strain>
    </source>
</reference>
<feature type="domain" description="FAD-binding" evidence="1">
    <location>
        <begin position="50"/>
        <end position="103"/>
    </location>
</feature>
<evidence type="ECO:0000313" key="2">
    <source>
        <dbReference type="EMBL" id="CCF83320.1"/>
    </source>
</evidence>
<dbReference type="AlphaFoldDB" id="I4EF58"/>
<gene>
    <name evidence="2" type="ORF">NITHO_2210015</name>
</gene>
<comment type="caution">
    <text evidence="2">The sequence shown here is derived from an EMBL/GenBank/DDBJ whole genome shotgun (WGS) entry which is preliminary data.</text>
</comment>
<sequence length="103" mass="10680">MRELLSTYDSRGVEPLAALAVRLRELGAEARVCAPPDCAERSAELGVPLVPISRGREVTGFAQDDTSVDVEVSGGPSPRAEYLAGGDGGRSLIRKAAGIAFPG</sequence>
<organism evidence="2 3">
    <name type="scientific">Nitrolancea hollandica Lb</name>
    <dbReference type="NCBI Taxonomy" id="1129897"/>
    <lineage>
        <taxon>Bacteria</taxon>
        <taxon>Pseudomonadati</taxon>
        <taxon>Thermomicrobiota</taxon>
        <taxon>Thermomicrobia</taxon>
        <taxon>Sphaerobacterales</taxon>
        <taxon>Sphaerobacterineae</taxon>
        <taxon>Sphaerobacteraceae</taxon>
        <taxon>Nitrolancea</taxon>
    </lineage>
</organism>
<proteinExistence type="predicted"/>
<dbReference type="InterPro" id="IPR036188">
    <property type="entry name" value="FAD/NAD-bd_sf"/>
</dbReference>
<dbReference type="Gene3D" id="3.50.50.60">
    <property type="entry name" value="FAD/NAD(P)-binding domain"/>
    <property type="match status" value="1"/>
</dbReference>
<evidence type="ECO:0000313" key="3">
    <source>
        <dbReference type="Proteomes" id="UP000004221"/>
    </source>
</evidence>
<protein>
    <recommendedName>
        <fullName evidence="1">FAD-binding domain-containing protein</fullName>
    </recommendedName>
</protein>
<dbReference type="Proteomes" id="UP000004221">
    <property type="component" value="Unassembled WGS sequence"/>
</dbReference>
<accession>I4EF58</accession>
<evidence type="ECO:0000259" key="1">
    <source>
        <dbReference type="Pfam" id="PF01494"/>
    </source>
</evidence>
<keyword evidence="3" id="KW-1185">Reference proteome</keyword>